<dbReference type="SUPFAM" id="SSF54695">
    <property type="entry name" value="POZ domain"/>
    <property type="match status" value="1"/>
</dbReference>
<dbReference type="SUPFAM" id="SSF49599">
    <property type="entry name" value="TRAF domain-like"/>
    <property type="match status" value="1"/>
</dbReference>
<dbReference type="InParanoid" id="A0A0Q3IN31"/>
<dbReference type="InterPro" id="IPR045005">
    <property type="entry name" value="BPM1-6"/>
</dbReference>
<dbReference type="Proteomes" id="UP000008810">
    <property type="component" value="Chromosome 4"/>
</dbReference>
<sequence length="261" mass="28305">MAALRAAGRKQLSASTLSSPTRPTKATGSHVFRIRDYSQVTDTVGNGAAVHSSTFAVGGHDWQISTRSTRIGSISVYLLRHAPAWGWANFIKPANATANKFEMSILDQDGKALHTRRSQHPGCTWGWAKFMKHADLHEEKHLKGDSLTLLCDVTVDLGLEFDGAAVPVPEPAAVAPPLPLFELPGNTAELRIDDMDADVCKALLQFIYTNSAPETDQLEAMAEPLLAAADRYKLEKLKKICEGGVMQEHRHGLRGCNPGVG</sequence>
<dbReference type="PANTHER" id="PTHR26379">
    <property type="entry name" value="BTB/POZ AND MATH DOMAIN-CONTAINING PROTEIN 1"/>
    <property type="match status" value="1"/>
</dbReference>
<dbReference type="Gramene" id="KQJ87672">
    <property type="protein sequence ID" value="KQJ87672"/>
    <property type="gene ID" value="BRADI_4g12879v3"/>
</dbReference>
<dbReference type="GO" id="GO:0016567">
    <property type="term" value="P:protein ubiquitination"/>
    <property type="evidence" value="ECO:0007669"/>
    <property type="project" value="InterPro"/>
</dbReference>
<name>A0A0Q3IN31_BRADI</name>
<dbReference type="InterPro" id="IPR000210">
    <property type="entry name" value="BTB/POZ_dom"/>
</dbReference>
<proteinExistence type="predicted"/>
<dbReference type="InterPro" id="IPR011333">
    <property type="entry name" value="SKP1/BTB/POZ_sf"/>
</dbReference>
<dbReference type="Gene3D" id="2.60.210.10">
    <property type="entry name" value="Apoptosis, Tumor Necrosis Factor Receptor Associated Protein 2, Chain A"/>
    <property type="match status" value="1"/>
</dbReference>
<evidence type="ECO:0000259" key="3">
    <source>
        <dbReference type="PROSITE" id="PS50144"/>
    </source>
</evidence>
<reference evidence="5" key="3">
    <citation type="submission" date="2018-08" db="UniProtKB">
        <authorList>
            <consortium name="EnsemblPlants"/>
        </authorList>
    </citation>
    <scope>IDENTIFICATION</scope>
    <source>
        <strain evidence="5">cv. Bd21</strain>
    </source>
</reference>
<dbReference type="Pfam" id="PF22486">
    <property type="entry name" value="MATH_2"/>
    <property type="match status" value="1"/>
</dbReference>
<dbReference type="STRING" id="15368.A0A0Q3IN31"/>
<evidence type="ECO:0000256" key="2">
    <source>
        <dbReference type="SAM" id="MobiDB-lite"/>
    </source>
</evidence>
<dbReference type="CDD" id="cd00121">
    <property type="entry name" value="MATH"/>
    <property type="match status" value="1"/>
</dbReference>
<accession>A0A0Q3IN31</accession>
<dbReference type="Pfam" id="PF00651">
    <property type="entry name" value="BTB"/>
    <property type="match status" value="1"/>
</dbReference>
<protein>
    <recommendedName>
        <fullName evidence="3">MATH domain-containing protein</fullName>
    </recommendedName>
</protein>
<feature type="region of interest" description="Disordered" evidence="2">
    <location>
        <begin position="1"/>
        <end position="28"/>
    </location>
</feature>
<dbReference type="EnsemblPlants" id="KQJ87672">
    <property type="protein sequence ID" value="KQJ87672"/>
    <property type="gene ID" value="BRADI_4g12879v3"/>
</dbReference>
<evidence type="ECO:0000313" key="5">
    <source>
        <dbReference type="EnsemblPlants" id="KQJ87672"/>
    </source>
</evidence>
<organism evidence="4">
    <name type="scientific">Brachypodium distachyon</name>
    <name type="common">Purple false brome</name>
    <name type="synonym">Trachynia distachya</name>
    <dbReference type="NCBI Taxonomy" id="15368"/>
    <lineage>
        <taxon>Eukaryota</taxon>
        <taxon>Viridiplantae</taxon>
        <taxon>Streptophyta</taxon>
        <taxon>Embryophyta</taxon>
        <taxon>Tracheophyta</taxon>
        <taxon>Spermatophyta</taxon>
        <taxon>Magnoliopsida</taxon>
        <taxon>Liliopsida</taxon>
        <taxon>Poales</taxon>
        <taxon>Poaceae</taxon>
        <taxon>BOP clade</taxon>
        <taxon>Pooideae</taxon>
        <taxon>Stipodae</taxon>
        <taxon>Brachypodieae</taxon>
        <taxon>Brachypodium</taxon>
    </lineage>
</organism>
<dbReference type="EMBL" id="CM000883">
    <property type="protein sequence ID" value="KQJ87672.1"/>
    <property type="molecule type" value="Genomic_DNA"/>
</dbReference>
<dbReference type="InterPro" id="IPR008974">
    <property type="entry name" value="TRAF-like"/>
</dbReference>
<dbReference type="PROSITE" id="PS50144">
    <property type="entry name" value="MATH"/>
    <property type="match status" value="1"/>
</dbReference>
<evidence type="ECO:0000313" key="4">
    <source>
        <dbReference type="EMBL" id="KQJ87672.1"/>
    </source>
</evidence>
<gene>
    <name evidence="4" type="ORF">BRADI_4g12879v3</name>
</gene>
<dbReference type="OrthoDB" id="605674at2759"/>
<comment type="pathway">
    <text evidence="1">Protein modification; protein ubiquitination.</text>
</comment>
<evidence type="ECO:0000256" key="1">
    <source>
        <dbReference type="ARBA" id="ARBA00004906"/>
    </source>
</evidence>
<feature type="domain" description="MATH" evidence="3">
    <location>
        <begin position="27"/>
        <end position="153"/>
    </location>
</feature>
<evidence type="ECO:0000313" key="6">
    <source>
        <dbReference type="Proteomes" id="UP000008810"/>
    </source>
</evidence>
<dbReference type="Gene3D" id="3.30.710.10">
    <property type="entry name" value="Potassium Channel Kv1.1, Chain A"/>
    <property type="match status" value="1"/>
</dbReference>
<reference evidence="4 5" key="1">
    <citation type="journal article" date="2010" name="Nature">
        <title>Genome sequencing and analysis of the model grass Brachypodium distachyon.</title>
        <authorList>
            <consortium name="International Brachypodium Initiative"/>
        </authorList>
    </citation>
    <scope>NUCLEOTIDE SEQUENCE [LARGE SCALE GENOMIC DNA]</scope>
    <source>
        <strain evidence="4 5">Bd21</strain>
    </source>
</reference>
<dbReference type="PANTHER" id="PTHR26379:SF316">
    <property type="entry name" value="MATH DOMAIN-CONTAINING PROTEIN"/>
    <property type="match status" value="1"/>
</dbReference>
<dbReference type="AlphaFoldDB" id="A0A0Q3IN31"/>
<reference evidence="4" key="2">
    <citation type="submission" date="2017-06" db="EMBL/GenBank/DDBJ databases">
        <title>WGS assembly of Brachypodium distachyon.</title>
        <authorList>
            <consortium name="The International Brachypodium Initiative"/>
            <person name="Lucas S."/>
            <person name="Harmon-Smith M."/>
            <person name="Lail K."/>
            <person name="Tice H."/>
            <person name="Grimwood J."/>
            <person name="Bruce D."/>
            <person name="Barry K."/>
            <person name="Shu S."/>
            <person name="Lindquist E."/>
            <person name="Wang M."/>
            <person name="Pitluck S."/>
            <person name="Vogel J.P."/>
            <person name="Garvin D.F."/>
            <person name="Mockler T.C."/>
            <person name="Schmutz J."/>
            <person name="Rokhsar D."/>
            <person name="Bevan M.W."/>
        </authorList>
    </citation>
    <scope>NUCLEOTIDE SEQUENCE</scope>
    <source>
        <strain evidence="4">Bd21</strain>
    </source>
</reference>
<feature type="compositionally biased region" description="Polar residues" evidence="2">
    <location>
        <begin position="12"/>
        <end position="27"/>
    </location>
</feature>
<dbReference type="InterPro" id="IPR002083">
    <property type="entry name" value="MATH/TRAF_dom"/>
</dbReference>
<keyword evidence="6" id="KW-1185">Reference proteome</keyword>